<keyword evidence="3" id="KW-1185">Reference proteome</keyword>
<sequence length="176" mass="18491">RRSSPSPSRGSSRTASRPPRAARRRGRCTEAAPSLLPTARRAAAGRPSAARLCLAFLPRRWTAARGAGCLSCRGTRGSPTPTARWPSGGRAAWAGRARRCSSAAAWPPPPPSSFAASCGADTRRRASRSGARTPRRTAIGGSHGRRRGASSSGAATGRSRRAATRCSATRRRTRYG</sequence>
<evidence type="ECO:0000313" key="3">
    <source>
        <dbReference type="Proteomes" id="UP000013827"/>
    </source>
</evidence>
<evidence type="ECO:0000313" key="2">
    <source>
        <dbReference type="EnsemblProtists" id="EOD13614"/>
    </source>
</evidence>
<protein>
    <submittedName>
        <fullName evidence="2">Uncharacterized protein</fullName>
    </submittedName>
</protein>
<dbReference type="HOGENOM" id="CLU_1529094_0_0_1"/>
<dbReference type="GeneID" id="17259765"/>
<proteinExistence type="predicted"/>
<name>A0A0D3IQS9_EMIH1</name>
<reference evidence="3" key="1">
    <citation type="journal article" date="2013" name="Nature">
        <title>Pan genome of the phytoplankton Emiliania underpins its global distribution.</title>
        <authorList>
            <person name="Read B.A."/>
            <person name="Kegel J."/>
            <person name="Klute M.J."/>
            <person name="Kuo A."/>
            <person name="Lefebvre S.C."/>
            <person name="Maumus F."/>
            <person name="Mayer C."/>
            <person name="Miller J."/>
            <person name="Monier A."/>
            <person name="Salamov A."/>
            <person name="Young J."/>
            <person name="Aguilar M."/>
            <person name="Claverie J.M."/>
            <person name="Frickenhaus S."/>
            <person name="Gonzalez K."/>
            <person name="Herman E.K."/>
            <person name="Lin Y.C."/>
            <person name="Napier J."/>
            <person name="Ogata H."/>
            <person name="Sarno A.F."/>
            <person name="Shmutz J."/>
            <person name="Schroeder D."/>
            <person name="de Vargas C."/>
            <person name="Verret F."/>
            <person name="von Dassow P."/>
            <person name="Valentin K."/>
            <person name="Van de Peer Y."/>
            <person name="Wheeler G."/>
            <person name="Dacks J.B."/>
            <person name="Delwiche C.F."/>
            <person name="Dyhrman S.T."/>
            <person name="Glockner G."/>
            <person name="John U."/>
            <person name="Richards T."/>
            <person name="Worden A.Z."/>
            <person name="Zhang X."/>
            <person name="Grigoriev I.V."/>
            <person name="Allen A.E."/>
            <person name="Bidle K."/>
            <person name="Borodovsky M."/>
            <person name="Bowler C."/>
            <person name="Brownlee C."/>
            <person name="Cock J.M."/>
            <person name="Elias M."/>
            <person name="Gladyshev V.N."/>
            <person name="Groth M."/>
            <person name="Guda C."/>
            <person name="Hadaegh A."/>
            <person name="Iglesias-Rodriguez M.D."/>
            <person name="Jenkins J."/>
            <person name="Jones B.M."/>
            <person name="Lawson T."/>
            <person name="Leese F."/>
            <person name="Lindquist E."/>
            <person name="Lobanov A."/>
            <person name="Lomsadze A."/>
            <person name="Malik S.B."/>
            <person name="Marsh M.E."/>
            <person name="Mackinder L."/>
            <person name="Mock T."/>
            <person name="Mueller-Roeber B."/>
            <person name="Pagarete A."/>
            <person name="Parker M."/>
            <person name="Probert I."/>
            <person name="Quesneville H."/>
            <person name="Raines C."/>
            <person name="Rensing S.A."/>
            <person name="Riano-Pachon D.M."/>
            <person name="Richier S."/>
            <person name="Rokitta S."/>
            <person name="Shiraiwa Y."/>
            <person name="Soanes D.M."/>
            <person name="van der Giezen M."/>
            <person name="Wahlund T.M."/>
            <person name="Williams B."/>
            <person name="Wilson W."/>
            <person name="Wolfe G."/>
            <person name="Wurch L.L."/>
        </authorList>
    </citation>
    <scope>NUCLEOTIDE SEQUENCE</scope>
</reference>
<organism evidence="2 3">
    <name type="scientific">Emiliania huxleyi (strain CCMP1516)</name>
    <dbReference type="NCBI Taxonomy" id="280463"/>
    <lineage>
        <taxon>Eukaryota</taxon>
        <taxon>Haptista</taxon>
        <taxon>Haptophyta</taxon>
        <taxon>Prymnesiophyceae</taxon>
        <taxon>Isochrysidales</taxon>
        <taxon>Noelaerhabdaceae</taxon>
        <taxon>Emiliania</taxon>
    </lineage>
</organism>
<dbReference type="Proteomes" id="UP000013827">
    <property type="component" value="Unassembled WGS sequence"/>
</dbReference>
<feature type="region of interest" description="Disordered" evidence="1">
    <location>
        <begin position="1"/>
        <end position="42"/>
    </location>
</feature>
<feature type="compositionally biased region" description="Low complexity" evidence="1">
    <location>
        <begin position="1"/>
        <end position="19"/>
    </location>
</feature>
<accession>A0A0D3IQS9</accession>
<reference evidence="2" key="2">
    <citation type="submission" date="2024-10" db="UniProtKB">
        <authorList>
            <consortium name="EnsemblProtists"/>
        </authorList>
    </citation>
    <scope>IDENTIFICATION</scope>
</reference>
<feature type="compositionally biased region" description="Basic residues" evidence="1">
    <location>
        <begin position="158"/>
        <end position="176"/>
    </location>
</feature>
<dbReference type="RefSeq" id="XP_005766043.1">
    <property type="nucleotide sequence ID" value="XM_005765986.1"/>
</dbReference>
<dbReference type="KEGG" id="ehx:EMIHUDRAFT_460829"/>
<dbReference type="AlphaFoldDB" id="A0A0D3IQS9"/>
<dbReference type="EnsemblProtists" id="EOD13614">
    <property type="protein sequence ID" value="EOD13614"/>
    <property type="gene ID" value="EMIHUDRAFT_460829"/>
</dbReference>
<feature type="compositionally biased region" description="Low complexity" evidence="1">
    <location>
        <begin position="128"/>
        <end position="140"/>
    </location>
</feature>
<dbReference type="PaxDb" id="2903-EOD13614"/>
<feature type="region of interest" description="Disordered" evidence="1">
    <location>
        <begin position="102"/>
        <end position="176"/>
    </location>
</feature>
<evidence type="ECO:0000256" key="1">
    <source>
        <dbReference type="SAM" id="MobiDB-lite"/>
    </source>
</evidence>